<dbReference type="InterPro" id="IPR022321">
    <property type="entry name" value="IGFBP_1-6_chordata"/>
</dbReference>
<dbReference type="GO" id="GO:0005615">
    <property type="term" value="C:extracellular space"/>
    <property type="evidence" value="ECO:0007669"/>
    <property type="project" value="TreeGrafter"/>
</dbReference>
<keyword evidence="5" id="KW-0340">Growth factor binding</keyword>
<reference evidence="8" key="2">
    <citation type="submission" date="2025-08" db="UniProtKB">
        <authorList>
            <consortium name="Ensembl"/>
        </authorList>
    </citation>
    <scope>IDENTIFICATION</scope>
</reference>
<dbReference type="SUPFAM" id="SSF57184">
    <property type="entry name" value="Growth factor receptor domain"/>
    <property type="match status" value="1"/>
</dbReference>
<keyword evidence="9" id="KW-1185">Reference proteome</keyword>
<dbReference type="InterPro" id="IPR000867">
    <property type="entry name" value="IGFBP-like"/>
</dbReference>
<evidence type="ECO:0000259" key="7">
    <source>
        <dbReference type="PROSITE" id="PS51323"/>
    </source>
</evidence>
<proteinExistence type="predicted"/>
<accession>H2U809</accession>
<organism evidence="8 9">
    <name type="scientific">Takifugu rubripes</name>
    <name type="common">Japanese pufferfish</name>
    <name type="synonym">Fugu rubripes</name>
    <dbReference type="NCBI Taxonomy" id="31033"/>
    <lineage>
        <taxon>Eukaryota</taxon>
        <taxon>Metazoa</taxon>
        <taxon>Chordata</taxon>
        <taxon>Craniata</taxon>
        <taxon>Vertebrata</taxon>
        <taxon>Euteleostomi</taxon>
        <taxon>Actinopterygii</taxon>
        <taxon>Neopterygii</taxon>
        <taxon>Teleostei</taxon>
        <taxon>Neoteleostei</taxon>
        <taxon>Acanthomorphata</taxon>
        <taxon>Eupercaria</taxon>
        <taxon>Tetraodontiformes</taxon>
        <taxon>Tetradontoidea</taxon>
        <taxon>Tetraodontidae</taxon>
        <taxon>Takifugu</taxon>
    </lineage>
</organism>
<evidence type="ECO:0000313" key="9">
    <source>
        <dbReference type="Proteomes" id="UP000005226"/>
    </source>
</evidence>
<dbReference type="InParanoid" id="H2U809"/>
<protein>
    <submittedName>
        <fullName evidence="8">Insulin-like growth factor binding protein 1b</fullName>
    </submittedName>
</protein>
<evidence type="ECO:0000256" key="6">
    <source>
        <dbReference type="SAM" id="MobiDB-lite"/>
    </source>
</evidence>
<feature type="region of interest" description="Disordered" evidence="6">
    <location>
        <begin position="265"/>
        <end position="315"/>
    </location>
</feature>
<comment type="subcellular location">
    <subcellularLocation>
        <location evidence="1">Secreted</location>
    </subcellularLocation>
</comment>
<dbReference type="Proteomes" id="UP000005226">
    <property type="component" value="Chromosome 22"/>
</dbReference>
<dbReference type="InterPro" id="IPR017891">
    <property type="entry name" value="Insulin_GF-bd_Cys-rich_CS"/>
</dbReference>
<feature type="compositionally biased region" description="Basic and acidic residues" evidence="6">
    <location>
        <begin position="306"/>
        <end position="315"/>
    </location>
</feature>
<dbReference type="PROSITE" id="PS51323">
    <property type="entry name" value="IGFBP_N_2"/>
    <property type="match status" value="1"/>
</dbReference>
<dbReference type="Ensembl" id="ENSTRUT00000033201.3">
    <property type="protein sequence ID" value="ENSTRUP00000033075.3"/>
    <property type="gene ID" value="ENSTRUG00000013034.3"/>
</dbReference>
<dbReference type="PANTHER" id="PTHR11551:SF28">
    <property type="entry name" value="INSULIN-LIKE GROWTH FACTOR-BINDING PROTEIN 1"/>
    <property type="match status" value="1"/>
</dbReference>
<dbReference type="eggNOG" id="ENOG502QWRP">
    <property type="taxonomic scope" value="Eukaryota"/>
</dbReference>
<dbReference type="GO" id="GO:0031995">
    <property type="term" value="F:insulin-like growth factor II binding"/>
    <property type="evidence" value="ECO:0007669"/>
    <property type="project" value="Ensembl"/>
</dbReference>
<keyword evidence="2" id="KW-0964">Secreted</keyword>
<dbReference type="GO" id="GO:0031994">
    <property type="term" value="F:insulin-like growth factor I binding"/>
    <property type="evidence" value="ECO:0007669"/>
    <property type="project" value="Ensembl"/>
</dbReference>
<evidence type="ECO:0000256" key="1">
    <source>
        <dbReference type="ARBA" id="ARBA00004613"/>
    </source>
</evidence>
<dbReference type="PANTHER" id="PTHR11551">
    <property type="entry name" value="INSULIN-LIKE GROWTH FACTOR BINDING PROTEIN"/>
    <property type="match status" value="1"/>
</dbReference>
<dbReference type="GeneTree" id="ENSGT00940000157394"/>
<gene>
    <name evidence="8" type="primary">LOC101074885</name>
</gene>
<evidence type="ECO:0000313" key="8">
    <source>
        <dbReference type="Ensembl" id="ENSTRUP00000033075.3"/>
    </source>
</evidence>
<keyword evidence="4" id="KW-1015">Disulfide bond</keyword>
<evidence type="ECO:0000256" key="3">
    <source>
        <dbReference type="ARBA" id="ARBA00022604"/>
    </source>
</evidence>
<dbReference type="PROSITE" id="PS00222">
    <property type="entry name" value="IGFBP_N_1"/>
    <property type="match status" value="1"/>
</dbReference>
<reference evidence="8 9" key="1">
    <citation type="journal article" date="2011" name="Genome Biol. Evol.">
        <title>Integration of the genetic map and genome assembly of fugu facilitates insights into distinct features of genome evolution in teleosts and mammals.</title>
        <authorList>
            <person name="Kai W."/>
            <person name="Kikuchi K."/>
            <person name="Tohari S."/>
            <person name="Chew A.K."/>
            <person name="Tay A."/>
            <person name="Fujiwara A."/>
            <person name="Hosoya S."/>
            <person name="Suetake H."/>
            <person name="Naruse K."/>
            <person name="Brenner S."/>
            <person name="Suzuki Y."/>
            <person name="Venkatesh B."/>
        </authorList>
    </citation>
    <scope>NUCLEOTIDE SEQUENCE [LARGE SCALE GENOMIC DNA]</scope>
</reference>
<keyword evidence="3" id="KW-0341">Growth regulation</keyword>
<dbReference type="InterPro" id="IPR009030">
    <property type="entry name" value="Growth_fac_rcpt_cys_sf"/>
</dbReference>
<feature type="domain" description="IGFBP N-terminal" evidence="7">
    <location>
        <begin position="29"/>
        <end position="110"/>
    </location>
</feature>
<evidence type="ECO:0000256" key="4">
    <source>
        <dbReference type="ARBA" id="ARBA00023157"/>
    </source>
</evidence>
<dbReference type="GO" id="GO:0043567">
    <property type="term" value="P:regulation of insulin-like growth factor receptor signaling pathway"/>
    <property type="evidence" value="ECO:0007669"/>
    <property type="project" value="TreeGrafter"/>
</dbReference>
<dbReference type="SMART" id="SM00121">
    <property type="entry name" value="IB"/>
    <property type="match status" value="1"/>
</dbReference>
<evidence type="ECO:0000256" key="5">
    <source>
        <dbReference type="ARBA" id="ARBA00023183"/>
    </source>
</evidence>
<evidence type="ECO:0000256" key="2">
    <source>
        <dbReference type="ARBA" id="ARBA00022525"/>
    </source>
</evidence>
<dbReference type="PRINTS" id="PR01976">
    <property type="entry name" value="IGFBPFAMILY"/>
</dbReference>
<dbReference type="AlphaFoldDB" id="H2U809"/>
<dbReference type="FunFam" id="4.10.40.20:FF:000001">
    <property type="entry name" value="Insulin-like growth factor binding protein 5"/>
    <property type="match status" value="1"/>
</dbReference>
<name>H2U809_TAKRU</name>
<reference evidence="8" key="3">
    <citation type="submission" date="2025-09" db="UniProtKB">
        <authorList>
            <consortium name="Ensembl"/>
        </authorList>
    </citation>
    <scope>IDENTIFICATION</scope>
</reference>
<sequence>MSGLYERVVAVAAVVSVAVVRSSPVVGPEPIRCAPCSQETLSSCPAVPAECTQVLREPGCGCCMACALEKGASCGVHTAHCGEGLRCTPRPDEARPLHALTRGQGVCTEDSARGRVDADRPERTKVIKINAMSLCTEDDGSVQYLLSLNLPADHQDTAEGQESIKAKLNAVRNKLVRQVSENDPRLPSKAHLSVDVALGTFTVNTGMVMMRLWTLLTVGFSHRVPVTLSCTRLSTRSPALSRHWERNLQLFTSRTVTNTATTRQNSVSHLWSDHRLAAGASPPGTGRRSQDRATCSGTRTVIRKSPIKEQRDPLM</sequence>
<dbReference type="Pfam" id="PF00219">
    <property type="entry name" value="IGFBP"/>
    <property type="match status" value="1"/>
</dbReference>
<dbReference type="STRING" id="31033.ENSTRUP00000033075"/>
<dbReference type="Gene3D" id="4.10.40.20">
    <property type="match status" value="1"/>
</dbReference>
<dbReference type="MEROPS" id="I31.951"/>